<evidence type="ECO:0000313" key="3">
    <source>
        <dbReference type="Proteomes" id="UP001176941"/>
    </source>
</evidence>
<protein>
    <submittedName>
        <fullName evidence="2">Uncharacterized protein</fullName>
    </submittedName>
</protein>
<dbReference type="Proteomes" id="UP001176941">
    <property type="component" value="Chromosome 33"/>
</dbReference>
<feature type="region of interest" description="Disordered" evidence="1">
    <location>
        <begin position="85"/>
        <end position="116"/>
    </location>
</feature>
<name>A0ABN8ZMH6_RANTA</name>
<proteinExistence type="predicted"/>
<evidence type="ECO:0000256" key="1">
    <source>
        <dbReference type="SAM" id="MobiDB-lite"/>
    </source>
</evidence>
<keyword evidence="3" id="KW-1185">Reference proteome</keyword>
<feature type="compositionally biased region" description="Low complexity" evidence="1">
    <location>
        <begin position="106"/>
        <end position="116"/>
    </location>
</feature>
<sequence length="116" mass="12426">MSSSPASLTLSRGRVLTYLSLHGSVGTRRGQHLRMTGTPPQQAQAGWAPALAFRVACLFAFPHTPGRRQPCRLLWAHWSPSQDSCAGVRDGVSRPGQCGPGEPAPRRLAPPHAARP</sequence>
<dbReference type="EMBL" id="OX459969">
    <property type="protein sequence ID" value="CAI9173416.1"/>
    <property type="molecule type" value="Genomic_DNA"/>
</dbReference>
<accession>A0ABN8ZMH6</accession>
<evidence type="ECO:0000313" key="2">
    <source>
        <dbReference type="EMBL" id="CAI9173416.1"/>
    </source>
</evidence>
<reference evidence="2" key="1">
    <citation type="submission" date="2023-04" db="EMBL/GenBank/DDBJ databases">
        <authorList>
            <consortium name="ELIXIR-Norway"/>
        </authorList>
    </citation>
    <scope>NUCLEOTIDE SEQUENCE [LARGE SCALE GENOMIC DNA]</scope>
</reference>
<gene>
    <name evidence="2" type="ORF">MRATA1EN1_LOCUS22378</name>
</gene>
<organism evidence="2 3">
    <name type="scientific">Rangifer tarandus platyrhynchus</name>
    <name type="common">Svalbard reindeer</name>
    <dbReference type="NCBI Taxonomy" id="3082113"/>
    <lineage>
        <taxon>Eukaryota</taxon>
        <taxon>Metazoa</taxon>
        <taxon>Chordata</taxon>
        <taxon>Craniata</taxon>
        <taxon>Vertebrata</taxon>
        <taxon>Euteleostomi</taxon>
        <taxon>Mammalia</taxon>
        <taxon>Eutheria</taxon>
        <taxon>Laurasiatheria</taxon>
        <taxon>Artiodactyla</taxon>
        <taxon>Ruminantia</taxon>
        <taxon>Pecora</taxon>
        <taxon>Cervidae</taxon>
        <taxon>Odocoileinae</taxon>
        <taxon>Rangifer</taxon>
    </lineage>
</organism>